<dbReference type="InterPro" id="IPR025202">
    <property type="entry name" value="PLD-like_dom"/>
</dbReference>
<dbReference type="EMBL" id="MFFS01000022">
    <property type="protein sequence ID" value="OGF22554.1"/>
    <property type="molecule type" value="Genomic_DNA"/>
</dbReference>
<dbReference type="GO" id="GO:0005524">
    <property type="term" value="F:ATP binding"/>
    <property type="evidence" value="ECO:0007669"/>
    <property type="project" value="InterPro"/>
</dbReference>
<dbReference type="CDD" id="cd18793">
    <property type="entry name" value="SF2_C_SNF"/>
    <property type="match status" value="1"/>
</dbReference>
<gene>
    <name evidence="4" type="ORF">A2Y83_04295</name>
</gene>
<dbReference type="PROSITE" id="PS51194">
    <property type="entry name" value="HELICASE_CTER"/>
    <property type="match status" value="1"/>
</dbReference>
<organism evidence="4 5">
    <name type="scientific">Candidatus Falkowbacteria bacterium RBG_13_39_14</name>
    <dbReference type="NCBI Taxonomy" id="1797985"/>
    <lineage>
        <taxon>Bacteria</taxon>
        <taxon>Candidatus Falkowiibacteriota</taxon>
    </lineage>
</organism>
<dbReference type="STRING" id="1797985.A2Y83_04295"/>
<dbReference type="GO" id="GO:0016787">
    <property type="term" value="F:hydrolase activity"/>
    <property type="evidence" value="ECO:0007669"/>
    <property type="project" value="UniProtKB-KW"/>
</dbReference>
<dbReference type="InterPro" id="IPR014001">
    <property type="entry name" value="Helicase_ATP-bd"/>
</dbReference>
<comment type="caution">
    <text evidence="4">The sequence shown here is derived from an EMBL/GenBank/DDBJ whole genome shotgun (WGS) entry which is preliminary data.</text>
</comment>
<dbReference type="GO" id="GO:0004386">
    <property type="term" value="F:helicase activity"/>
    <property type="evidence" value="ECO:0007669"/>
    <property type="project" value="UniProtKB-KW"/>
</dbReference>
<dbReference type="PANTHER" id="PTHR45766">
    <property type="entry name" value="DNA ANNEALING HELICASE AND ENDONUCLEASE ZRANB3 FAMILY MEMBER"/>
    <property type="match status" value="1"/>
</dbReference>
<dbReference type="Pfam" id="PF00176">
    <property type="entry name" value="SNF2-rel_dom"/>
    <property type="match status" value="1"/>
</dbReference>
<proteinExistence type="predicted"/>
<dbReference type="AlphaFoldDB" id="A0A1F5S777"/>
<dbReference type="PROSITE" id="PS51192">
    <property type="entry name" value="HELICASE_ATP_BIND_1"/>
    <property type="match status" value="1"/>
</dbReference>
<protein>
    <submittedName>
        <fullName evidence="4">Helicase</fullName>
    </submittedName>
</protein>
<reference evidence="4 5" key="1">
    <citation type="journal article" date="2016" name="Nat. Commun.">
        <title>Thousands of microbial genomes shed light on interconnected biogeochemical processes in an aquifer system.</title>
        <authorList>
            <person name="Anantharaman K."/>
            <person name="Brown C.T."/>
            <person name="Hug L.A."/>
            <person name="Sharon I."/>
            <person name="Castelle C.J."/>
            <person name="Probst A.J."/>
            <person name="Thomas B.C."/>
            <person name="Singh A."/>
            <person name="Wilkins M.J."/>
            <person name="Karaoz U."/>
            <person name="Brodie E.L."/>
            <person name="Williams K.H."/>
            <person name="Hubbard S.S."/>
            <person name="Banfield J.F."/>
        </authorList>
    </citation>
    <scope>NUCLEOTIDE SEQUENCE [LARGE SCALE GENOMIC DNA]</scope>
</reference>
<dbReference type="InterPro" id="IPR049730">
    <property type="entry name" value="SNF2/RAD54-like_C"/>
</dbReference>
<keyword evidence="1" id="KW-0378">Hydrolase</keyword>
<evidence type="ECO:0000259" key="3">
    <source>
        <dbReference type="PROSITE" id="PS51194"/>
    </source>
</evidence>
<evidence type="ECO:0000256" key="1">
    <source>
        <dbReference type="ARBA" id="ARBA00022801"/>
    </source>
</evidence>
<dbReference type="InterPro" id="IPR000330">
    <property type="entry name" value="SNF2_N"/>
</dbReference>
<dbReference type="CDD" id="cd09178">
    <property type="entry name" value="PLDc_N_Snf2_like"/>
    <property type="match status" value="1"/>
</dbReference>
<dbReference type="SMART" id="SM00487">
    <property type="entry name" value="DEXDc"/>
    <property type="match status" value="1"/>
</dbReference>
<dbReference type="Pfam" id="PF13091">
    <property type="entry name" value="PLDc_2"/>
    <property type="match status" value="1"/>
</dbReference>
<dbReference type="SUPFAM" id="SSF56024">
    <property type="entry name" value="Phospholipase D/nuclease"/>
    <property type="match status" value="1"/>
</dbReference>
<evidence type="ECO:0000259" key="2">
    <source>
        <dbReference type="PROSITE" id="PS51192"/>
    </source>
</evidence>
<evidence type="ECO:0000313" key="4">
    <source>
        <dbReference type="EMBL" id="OGF22554.1"/>
    </source>
</evidence>
<name>A0A1F5S777_9BACT</name>
<feature type="domain" description="Helicase C-terminal" evidence="3">
    <location>
        <begin position="649"/>
        <end position="818"/>
    </location>
</feature>
<dbReference type="Pfam" id="PF00271">
    <property type="entry name" value="Helicase_C"/>
    <property type="match status" value="1"/>
</dbReference>
<evidence type="ECO:0000313" key="5">
    <source>
        <dbReference type="Proteomes" id="UP000178323"/>
    </source>
</evidence>
<accession>A0A1F5S777</accession>
<sequence length="1075" mass="123626">MNSDLTFITNEKGQNLKERFEVLIKDTKFFDCLVGYFYASGFHAIYKSLEKTKKVRVLIGISANPQTYDLMQKAKVEQSALQFSSAETKEKLGEIVEKEMEDAEESEKTEDGIYTFIEWIRNGKLEIRAYPSEKIHAKIYIMTFGDSDRDKGRVITGSSNFTQAGLMDNLEFNVELKNRADYDFALAKFEELWKDSVDVSQKYVETIRAKTWLNDTITPYELYLKFLYEYFKDDLSRRDEMYIKYLPVEFKKLEYQEQAALNAKKILDEYGGVFISDVVGLGKTYISAMLAGQLISEGRILVIAPPALLDKASPGSWPNVFRDFNVPATFRSIGELEKIIKDGVEQYGHVFVDEAHRFRTENNTTYEKLAEICRGKKVALVTATPYNNSPKDILSQIKLFQKTRKSAIPNLPDLENFFAHLDRKLKKLDRQKDYADYIKIVKENAKKIREKVLKYLMVRRTRAEITRYFAEDLASQKLRFPDIEKPEAVFYELNDKEDTVFTKTIELIAKKFKYARYTPILYYKGGVSQPEELAQRNMGKFMKILLIKRLESSFHAFRNSLGRFIHSYESFISEADNGNVYVSKKYTNKIFEFLAGDNDDAVETLISEGKAERLPSKDFRDEFRKDLESDLDILKKIRQLWTGVKRDPKLLSFIDKLSANSVLKKSKLVVFTESKETAEYLAKKIDEKFPNETLCFTGSSSASVREQVIENFDAKARFPKDDYRTLICTEILAEGVNLHRSNAVINYDLPWNPTRMMQRVGRINRVDTKFDKVYTFNFFPTKQANDQIKLREAAEAKISAFLSLLGGDAHLLTENEPIGSHELFSRLTSKEIITGEDGSEESELKYLHMIKSVRDKEPDTFEKIKHLPKKARTAKVMGIASQSGDKLLTYFQRGKIQKFFIASSADLSGEDLPQTDAKELDFITAAKILEAGKDTKRQKIGKDFHGLIRQNKEAFVFATAEELPDVKMRGGRDSAAKILRILKAAMKDRRKFTEDQEMYLKKVISQLEEGGLPKQTAKTTLQALNREIKEGVNPLKILSVLENNIPARLLESHFSENTSGRFGKREVILSEYLTE</sequence>
<dbReference type="PANTHER" id="PTHR45766:SF6">
    <property type="entry name" value="SWI_SNF-RELATED MATRIX-ASSOCIATED ACTIN-DEPENDENT REGULATOR OF CHROMATIN SUBFAMILY A-LIKE PROTEIN 1"/>
    <property type="match status" value="1"/>
</dbReference>
<dbReference type="InterPro" id="IPR027417">
    <property type="entry name" value="P-loop_NTPase"/>
</dbReference>
<dbReference type="SUPFAM" id="SSF52540">
    <property type="entry name" value="P-loop containing nucleoside triphosphate hydrolases"/>
    <property type="match status" value="2"/>
</dbReference>
<dbReference type="PROSITE" id="PS00690">
    <property type="entry name" value="DEAH_ATP_HELICASE"/>
    <property type="match status" value="1"/>
</dbReference>
<feature type="domain" description="Helicase ATP-binding" evidence="2">
    <location>
        <begin position="264"/>
        <end position="403"/>
    </location>
</feature>
<dbReference type="InterPro" id="IPR002464">
    <property type="entry name" value="DNA/RNA_helicase_DEAH_CS"/>
</dbReference>
<keyword evidence="4" id="KW-0347">Helicase</keyword>
<dbReference type="Gene3D" id="3.40.50.300">
    <property type="entry name" value="P-loop containing nucleotide triphosphate hydrolases"/>
    <property type="match status" value="2"/>
</dbReference>
<dbReference type="Proteomes" id="UP000178323">
    <property type="component" value="Unassembled WGS sequence"/>
</dbReference>
<dbReference type="InterPro" id="IPR001650">
    <property type="entry name" value="Helicase_C-like"/>
</dbReference>
<keyword evidence="4" id="KW-0547">Nucleotide-binding</keyword>
<keyword evidence="4" id="KW-0067">ATP-binding</keyword>
<dbReference type="SMART" id="SM00490">
    <property type="entry name" value="HELICc"/>
    <property type="match status" value="1"/>
</dbReference>
<dbReference type="Gene3D" id="3.30.870.10">
    <property type="entry name" value="Endonuclease Chain A"/>
    <property type="match status" value="1"/>
</dbReference>